<sequence>MGQKTNDQTENEDKEGNGEEDSDNGASQLEVDYLLDSNEADNEGIMNDADKNQIEDDHAEETNNHEETIQQTKNQNLLDKVVDNIVDNVLGIGVSSLNSQEDEIWNHPEMKTIFDNIDIGSPMSTGKTNTLAEKEKSEGVHEQGTKVEKTKGDDTGK</sequence>
<dbReference type="EMBL" id="NBSK02000008">
    <property type="protein sequence ID" value="KAJ0191916.1"/>
    <property type="molecule type" value="Genomic_DNA"/>
</dbReference>
<name>A0A9R1WXY9_LACSA</name>
<feature type="compositionally biased region" description="Polar residues" evidence="1">
    <location>
        <begin position="122"/>
        <end position="131"/>
    </location>
</feature>
<feature type="compositionally biased region" description="Basic and acidic residues" evidence="1">
    <location>
        <begin position="132"/>
        <end position="157"/>
    </location>
</feature>
<accession>A0A9R1WXY9</accession>
<evidence type="ECO:0000313" key="2">
    <source>
        <dbReference type="EMBL" id="KAJ0191916.1"/>
    </source>
</evidence>
<reference evidence="2 3" key="1">
    <citation type="journal article" date="2017" name="Nat. Commun.">
        <title>Genome assembly with in vitro proximity ligation data and whole-genome triplication in lettuce.</title>
        <authorList>
            <person name="Reyes-Chin-Wo S."/>
            <person name="Wang Z."/>
            <person name="Yang X."/>
            <person name="Kozik A."/>
            <person name="Arikit S."/>
            <person name="Song C."/>
            <person name="Xia L."/>
            <person name="Froenicke L."/>
            <person name="Lavelle D.O."/>
            <person name="Truco M.J."/>
            <person name="Xia R."/>
            <person name="Zhu S."/>
            <person name="Xu C."/>
            <person name="Xu H."/>
            <person name="Xu X."/>
            <person name="Cox K."/>
            <person name="Korf I."/>
            <person name="Meyers B.C."/>
            <person name="Michelmore R.W."/>
        </authorList>
    </citation>
    <scope>NUCLEOTIDE SEQUENCE [LARGE SCALE GENOMIC DNA]</scope>
    <source>
        <strain evidence="3">cv. Salinas</strain>
        <tissue evidence="2">Seedlings</tissue>
    </source>
</reference>
<gene>
    <name evidence="2" type="ORF">LSAT_V11C800443460</name>
</gene>
<feature type="region of interest" description="Disordered" evidence="1">
    <location>
        <begin position="1"/>
        <end position="72"/>
    </location>
</feature>
<organism evidence="2 3">
    <name type="scientific">Lactuca sativa</name>
    <name type="common">Garden lettuce</name>
    <dbReference type="NCBI Taxonomy" id="4236"/>
    <lineage>
        <taxon>Eukaryota</taxon>
        <taxon>Viridiplantae</taxon>
        <taxon>Streptophyta</taxon>
        <taxon>Embryophyta</taxon>
        <taxon>Tracheophyta</taxon>
        <taxon>Spermatophyta</taxon>
        <taxon>Magnoliopsida</taxon>
        <taxon>eudicotyledons</taxon>
        <taxon>Gunneridae</taxon>
        <taxon>Pentapetalae</taxon>
        <taxon>asterids</taxon>
        <taxon>campanulids</taxon>
        <taxon>Asterales</taxon>
        <taxon>Asteraceae</taxon>
        <taxon>Cichorioideae</taxon>
        <taxon>Cichorieae</taxon>
        <taxon>Lactucinae</taxon>
        <taxon>Lactuca</taxon>
    </lineage>
</organism>
<feature type="compositionally biased region" description="Basic and acidic residues" evidence="1">
    <location>
        <begin position="48"/>
        <end position="68"/>
    </location>
</feature>
<evidence type="ECO:0000256" key="1">
    <source>
        <dbReference type="SAM" id="MobiDB-lite"/>
    </source>
</evidence>
<protein>
    <submittedName>
        <fullName evidence="2">Uncharacterized protein</fullName>
    </submittedName>
</protein>
<evidence type="ECO:0000313" key="3">
    <source>
        <dbReference type="Proteomes" id="UP000235145"/>
    </source>
</evidence>
<keyword evidence="3" id="KW-1185">Reference proteome</keyword>
<proteinExistence type="predicted"/>
<feature type="compositionally biased region" description="Acidic residues" evidence="1">
    <location>
        <begin position="9"/>
        <end position="23"/>
    </location>
</feature>
<dbReference type="AlphaFoldDB" id="A0A9R1WXY9"/>
<comment type="caution">
    <text evidence="2">The sequence shown here is derived from an EMBL/GenBank/DDBJ whole genome shotgun (WGS) entry which is preliminary data.</text>
</comment>
<dbReference type="Proteomes" id="UP000235145">
    <property type="component" value="Unassembled WGS sequence"/>
</dbReference>
<feature type="region of interest" description="Disordered" evidence="1">
    <location>
        <begin position="118"/>
        <end position="157"/>
    </location>
</feature>